<organism evidence="4 5">
    <name type="scientific">Streptomyces canarius</name>
    <dbReference type="NCBI Taxonomy" id="285453"/>
    <lineage>
        <taxon>Bacteria</taxon>
        <taxon>Bacillati</taxon>
        <taxon>Actinomycetota</taxon>
        <taxon>Actinomycetes</taxon>
        <taxon>Kitasatosporales</taxon>
        <taxon>Streptomycetaceae</taxon>
        <taxon>Streptomyces</taxon>
    </lineage>
</organism>
<evidence type="ECO:0000313" key="4">
    <source>
        <dbReference type="EMBL" id="GHA61106.1"/>
    </source>
</evidence>
<dbReference type="InterPro" id="IPR029062">
    <property type="entry name" value="Class_I_gatase-like"/>
</dbReference>
<dbReference type="PANTHER" id="PTHR43130:SF3">
    <property type="entry name" value="HTH-TYPE TRANSCRIPTIONAL REGULATOR RV1931C"/>
    <property type="match status" value="1"/>
</dbReference>
<keyword evidence="5" id="KW-1185">Reference proteome</keyword>
<evidence type="ECO:0000256" key="2">
    <source>
        <dbReference type="ARBA" id="ARBA00023163"/>
    </source>
</evidence>
<dbReference type="EMBL" id="BMVN01000044">
    <property type="protein sequence ID" value="GHA61106.1"/>
    <property type="molecule type" value="Genomic_DNA"/>
</dbReference>
<dbReference type="PROSITE" id="PS01124">
    <property type="entry name" value="HTH_ARAC_FAMILY_2"/>
    <property type="match status" value="1"/>
</dbReference>
<keyword evidence="2" id="KW-0804">Transcription</keyword>
<evidence type="ECO:0000259" key="3">
    <source>
        <dbReference type="PROSITE" id="PS01124"/>
    </source>
</evidence>
<dbReference type="Pfam" id="PF01965">
    <property type="entry name" value="DJ-1_PfpI"/>
    <property type="match status" value="1"/>
</dbReference>
<accession>A0ABQ3D6E7</accession>
<protein>
    <submittedName>
        <fullName evidence="4">AraC family transcriptional regulator</fullName>
    </submittedName>
</protein>
<dbReference type="InterPro" id="IPR052158">
    <property type="entry name" value="INH-QAR"/>
</dbReference>
<dbReference type="Proteomes" id="UP000653644">
    <property type="component" value="Unassembled WGS sequence"/>
</dbReference>
<dbReference type="Gene3D" id="1.10.10.60">
    <property type="entry name" value="Homeodomain-like"/>
    <property type="match status" value="1"/>
</dbReference>
<comment type="caution">
    <text evidence="4">The sequence shown here is derived from an EMBL/GenBank/DDBJ whole genome shotgun (WGS) entry which is preliminary data.</text>
</comment>
<dbReference type="SMART" id="SM00342">
    <property type="entry name" value="HTH_ARAC"/>
    <property type="match status" value="1"/>
</dbReference>
<dbReference type="Pfam" id="PF12833">
    <property type="entry name" value="HTH_18"/>
    <property type="match status" value="1"/>
</dbReference>
<dbReference type="InterPro" id="IPR009057">
    <property type="entry name" value="Homeodomain-like_sf"/>
</dbReference>
<dbReference type="InterPro" id="IPR002818">
    <property type="entry name" value="DJ-1/PfpI"/>
</dbReference>
<dbReference type="InterPro" id="IPR018060">
    <property type="entry name" value="HTH_AraC"/>
</dbReference>
<proteinExistence type="predicted"/>
<dbReference type="SUPFAM" id="SSF46689">
    <property type="entry name" value="Homeodomain-like"/>
    <property type="match status" value="2"/>
</dbReference>
<gene>
    <name evidence="4" type="ORF">GCM10010345_76560</name>
</gene>
<dbReference type="SUPFAM" id="SSF52317">
    <property type="entry name" value="Class I glutamine amidotransferase-like"/>
    <property type="match status" value="1"/>
</dbReference>
<name>A0ABQ3D6E7_9ACTN</name>
<dbReference type="PANTHER" id="PTHR43130">
    <property type="entry name" value="ARAC-FAMILY TRANSCRIPTIONAL REGULATOR"/>
    <property type="match status" value="1"/>
</dbReference>
<evidence type="ECO:0000256" key="1">
    <source>
        <dbReference type="ARBA" id="ARBA00023015"/>
    </source>
</evidence>
<dbReference type="Gene3D" id="3.40.50.880">
    <property type="match status" value="1"/>
</dbReference>
<evidence type="ECO:0000313" key="5">
    <source>
        <dbReference type="Proteomes" id="UP000653644"/>
    </source>
</evidence>
<reference evidence="5" key="1">
    <citation type="journal article" date="2019" name="Int. J. Syst. Evol. Microbiol.">
        <title>The Global Catalogue of Microorganisms (GCM) 10K type strain sequencing project: providing services to taxonomists for standard genome sequencing and annotation.</title>
        <authorList>
            <consortium name="The Broad Institute Genomics Platform"/>
            <consortium name="The Broad Institute Genome Sequencing Center for Infectious Disease"/>
            <person name="Wu L."/>
            <person name="Ma J."/>
        </authorList>
    </citation>
    <scope>NUCLEOTIDE SEQUENCE [LARGE SCALE GENOMIC DNA]</scope>
    <source>
        <strain evidence="5">JCM 4733</strain>
    </source>
</reference>
<sequence>MSPICLLNQRMDRSSLVADELPRIALLVVDGVSLLDIASATEPLAERGSYDVVVCSPDGEDITTRSGLPFHVSSSAHGAGRVDTAVVLGGGPALDGNPTAAHASAVRHIAGRARRLAGVDAGTIVLSAAGLLRGRRVTARQEHVGLLRNLQPSTEVLPGTRVATDGNLITTAGEDAAKVLAATLVAQDQGEEQARALGAAAQDGGQYDPRTMPATVNPMVRRLTQQIIADPTAPYSLADLAAKVAVSPRHLSRLFREALHTTPAKFVEQVRFDTARSLLDGGMSVTDSAFMSGFGSLEAQRRAFVSRLGVSPRVYQRRVPCFPPAEASRPLPPPYSSRDLAVPG</sequence>
<feature type="domain" description="HTH araC/xylS-type" evidence="3">
    <location>
        <begin position="221"/>
        <end position="318"/>
    </location>
</feature>
<keyword evidence="1" id="KW-0805">Transcription regulation</keyword>